<dbReference type="NCBIfam" id="TIGR01238">
    <property type="entry name" value="D1pyr5carbox3"/>
    <property type="match status" value="1"/>
</dbReference>
<dbReference type="GO" id="GO:0001217">
    <property type="term" value="F:DNA-binding transcription repressor activity"/>
    <property type="evidence" value="ECO:0007669"/>
    <property type="project" value="UniProtKB-ARBA"/>
</dbReference>
<keyword evidence="4 19" id="KW-0678">Repressor</keyword>
<keyword evidence="7 19" id="KW-0560">Oxidoreductase</keyword>
<dbReference type="Pfam" id="PF00171">
    <property type="entry name" value="Aldedh"/>
    <property type="match status" value="1"/>
</dbReference>
<evidence type="ECO:0000256" key="14">
    <source>
        <dbReference type="ARBA" id="ARBA00048142"/>
    </source>
</evidence>
<accession>A0A3A3G7Y1</accession>
<evidence type="ECO:0000259" key="22">
    <source>
        <dbReference type="Pfam" id="PF01619"/>
    </source>
</evidence>
<feature type="active site" evidence="20">
    <location>
        <position position="884"/>
    </location>
</feature>
<dbReference type="Gene3D" id="3.40.309.10">
    <property type="entry name" value="Aldehyde Dehydrogenase, Chain A, domain 2"/>
    <property type="match status" value="1"/>
</dbReference>
<dbReference type="NCBIfam" id="NF008772">
    <property type="entry name" value="PRK11809.1"/>
    <property type="match status" value="1"/>
</dbReference>
<dbReference type="InterPro" id="IPR005933">
    <property type="entry name" value="PutA_C"/>
</dbReference>
<dbReference type="InterPro" id="IPR025703">
    <property type="entry name" value="Bifunct_PutA"/>
</dbReference>
<dbReference type="GO" id="GO:0010133">
    <property type="term" value="P:L-proline catabolic process to L-glutamate"/>
    <property type="evidence" value="ECO:0007669"/>
    <property type="project" value="UniProtKB-UniRule"/>
</dbReference>
<dbReference type="InterPro" id="IPR002872">
    <property type="entry name" value="Proline_DH_dom"/>
</dbReference>
<evidence type="ECO:0000256" key="18">
    <source>
        <dbReference type="ARBA" id="ARBA00060911"/>
    </source>
</evidence>
<comment type="similarity">
    <text evidence="18 19">In the C-terminal section; belongs to the aldehyde dehydrogenase family.</text>
</comment>
<keyword evidence="13" id="KW-0511">Multifunctional enzyme</keyword>
<dbReference type="InterPro" id="IPR013321">
    <property type="entry name" value="Arc_rbn_hlx_hlx"/>
</dbReference>
<dbReference type="EC" id="1.2.1.88" evidence="19"/>
<dbReference type="OrthoDB" id="6187633at2"/>
<keyword evidence="10 19" id="KW-0642">Proline metabolism</keyword>
<keyword evidence="12 19" id="KW-0804">Transcription</keyword>
<dbReference type="GO" id="GO:0000976">
    <property type="term" value="F:transcription cis-regulatory region binding"/>
    <property type="evidence" value="ECO:0007669"/>
    <property type="project" value="UniProtKB-ARBA"/>
</dbReference>
<gene>
    <name evidence="26" type="ORF">D3878_22355</name>
</gene>
<dbReference type="Proteomes" id="UP000266327">
    <property type="component" value="Unassembled WGS sequence"/>
</dbReference>
<dbReference type="Pfam" id="PF14850">
    <property type="entry name" value="Pro_dh-DNA_bdg"/>
    <property type="match status" value="1"/>
</dbReference>
<dbReference type="InterPro" id="IPR016163">
    <property type="entry name" value="Ald_DH_C"/>
</dbReference>
<evidence type="ECO:0000259" key="25">
    <source>
        <dbReference type="Pfam" id="PF21775"/>
    </source>
</evidence>
<evidence type="ECO:0000256" key="13">
    <source>
        <dbReference type="ARBA" id="ARBA00023268"/>
    </source>
</evidence>
<evidence type="ECO:0000256" key="12">
    <source>
        <dbReference type="ARBA" id="ARBA00023163"/>
    </source>
</evidence>
<dbReference type="GO" id="GO:0009898">
    <property type="term" value="C:cytoplasmic side of plasma membrane"/>
    <property type="evidence" value="ECO:0007669"/>
    <property type="project" value="TreeGrafter"/>
</dbReference>
<dbReference type="CDD" id="cd22233">
    <property type="entry name" value="RHH_CopAso-like"/>
    <property type="match status" value="1"/>
</dbReference>
<evidence type="ECO:0000256" key="17">
    <source>
        <dbReference type="ARBA" id="ARBA00060889"/>
    </source>
</evidence>
<name>A0A3A3G7Y1_9BURK</name>
<dbReference type="NCBIfam" id="NF008869">
    <property type="entry name" value="PRK11904.1"/>
    <property type="match status" value="1"/>
</dbReference>
<dbReference type="FunFam" id="3.40.309.10:FF:000005">
    <property type="entry name" value="1-pyrroline-5-carboxylate dehydrogenase 1"/>
    <property type="match status" value="1"/>
</dbReference>
<evidence type="ECO:0000259" key="21">
    <source>
        <dbReference type="Pfam" id="PF00171"/>
    </source>
</evidence>
<evidence type="ECO:0000256" key="3">
    <source>
        <dbReference type="ARBA" id="ARBA00004786"/>
    </source>
</evidence>
<keyword evidence="5 19" id="KW-0285">Flavoprotein</keyword>
<dbReference type="PANTHER" id="PTHR42862">
    <property type="entry name" value="DELTA-1-PYRROLINE-5-CARBOXYLATE DEHYDROGENASE 1, ISOFORM A-RELATED"/>
    <property type="match status" value="1"/>
</dbReference>
<dbReference type="UniPathway" id="UPA00261">
    <property type="reaction ID" value="UER00373"/>
</dbReference>
<dbReference type="SUPFAM" id="SSF47598">
    <property type="entry name" value="Ribbon-helix-helix"/>
    <property type="match status" value="1"/>
</dbReference>
<comment type="caution">
    <text evidence="26">The sequence shown here is derived from an EMBL/GenBank/DDBJ whole genome shotgun (WGS) entry which is preliminary data.</text>
</comment>
<dbReference type="GO" id="GO:0004657">
    <property type="term" value="F:proline dehydrogenase activity"/>
    <property type="evidence" value="ECO:0007669"/>
    <property type="project" value="UniProtKB-UniRule"/>
</dbReference>
<dbReference type="PROSITE" id="PS00070">
    <property type="entry name" value="ALDEHYDE_DEHYDR_CYS"/>
    <property type="match status" value="1"/>
</dbReference>
<comment type="catalytic activity">
    <reaction evidence="14 19">
        <text>L-glutamate 5-semialdehyde + NAD(+) + H2O = L-glutamate + NADH + 2 H(+)</text>
        <dbReference type="Rhea" id="RHEA:30235"/>
        <dbReference type="ChEBI" id="CHEBI:15377"/>
        <dbReference type="ChEBI" id="CHEBI:15378"/>
        <dbReference type="ChEBI" id="CHEBI:29985"/>
        <dbReference type="ChEBI" id="CHEBI:57540"/>
        <dbReference type="ChEBI" id="CHEBI:57945"/>
        <dbReference type="ChEBI" id="CHEBI:58066"/>
        <dbReference type="EC" id="1.2.1.88"/>
    </reaction>
</comment>
<comment type="cofactor">
    <cofactor evidence="1 19">
        <name>FAD</name>
        <dbReference type="ChEBI" id="CHEBI:57692"/>
    </cofactor>
</comment>
<dbReference type="InterPro" id="IPR016160">
    <property type="entry name" value="Ald_DH_CS_CYS"/>
</dbReference>
<keyword evidence="8 19" id="KW-0805">Transcription regulation</keyword>
<evidence type="ECO:0000256" key="8">
    <source>
        <dbReference type="ARBA" id="ARBA00023015"/>
    </source>
</evidence>
<dbReference type="GO" id="GO:0003842">
    <property type="term" value="F:L-glutamate gamma-semialdehyde dehydrogenase activity"/>
    <property type="evidence" value="ECO:0007669"/>
    <property type="project" value="UniProtKB-UniRule"/>
</dbReference>
<dbReference type="Gene3D" id="3.20.20.220">
    <property type="match status" value="1"/>
</dbReference>
<organism evidence="26 27">
    <name type="scientific">Noviherbaspirillum sedimenti</name>
    <dbReference type="NCBI Taxonomy" id="2320865"/>
    <lineage>
        <taxon>Bacteria</taxon>
        <taxon>Pseudomonadati</taxon>
        <taxon>Pseudomonadota</taxon>
        <taxon>Betaproteobacteria</taxon>
        <taxon>Burkholderiales</taxon>
        <taxon>Oxalobacteraceae</taxon>
        <taxon>Noviherbaspirillum</taxon>
    </lineage>
</organism>
<sequence>MTTTTLGVKLDEATRARLKEAARKIDRTPHWVIKQSIYSYLESVESGISLPELESVAARVAAGEVDAVESLPPAMHQPFLEFAESILPQSVLRAAITGAYRRPEQELVPMLLEQARLPAELAAATNKVAYGLAERLRKQKSAGGRPGVVQGLLQEFSLSSQEGVALMCLAEALLRIPDKGTRDALIRDKISNGNWQQHLGHSPSMFVNAASWGLLITGKLVSTHNESGLSSTLNRIIGKSGEPLIRKGVDMAMRLMGEQFVTGETIGEALANAGSHEARGFRYSYDMLGEAALTGHDARRYLASYEQAIHAIGKASHGRGIYEGPGISIKLSALHPRYSRAQYERVMDELYPRLLSLTQLARQYDIGINIDAEEADRLEISLDLLDRLCFEPALAGWNGIGFVIQAYQKRCPYVIDYVIDLARRSRHRLMIRLVKGAYWDSEIKRAQLDGLEGFPVYTRKVYTDVSYVACARKLLAVPEAIYPQFATHNAHTLAAVYHLAGQNYYPGQYEFQCLHGMGEPLYEQVVGKVADGKLNRPCRIYAPVGTHETLLAYLVRRLLENGANTSFVNRIADAAISIEELVEDPVVRIEAMAAAEGGAGLPHPRIPLPKALYGSARANSSGIDLSNEHRLGSLSSALLGSGHADWRAQPMLGCAVGEGTSMPVLNPADHRDVVGHVHTASLDDVTRAVQASLAAAPIWQSTPPAERAAALERAGDLMEAQMQPLIGLLAREAGKTFANAVAEVREAVDFLRYYAVQVREDFANDSHRPLGPVVCISPWNFPLAIFTGQVAAALAAGNTVLAKPSEQTPLVAAQAVRILLQAGIPQGVVQLLPGKGSVIGNAMISDERVKGVMFTGSTEVARGLAGKLAGRLDAHGRPVPLIAETGGQNAMIVDSSALTEQVVADVIASAFDSAGQRCSALRVLCVQEDVAECVIEMLKGAMAECRIGNPDNFNIDIGPVIDARAKAGIDKHIQAMRARGRRVHQIARAAEDGVLQRGSFVLPTMIELESLGELEGEIFGPVLHVVRYRREDLDVMIDQINATGYGLTLGVHTRIDETIARVVDRAHVGNIYVNRNMVGAVVGVQPFGGEGLSGTGPKAGGPLYLYRLLSTCPLDGVGRTFARMEADGPTDTQLRTSLQTRQGAPLAALKKWAMQQDLGELASQCDAFATLSQSGLTRVLPGPTGERNTYRLLPRETVLGLADSEADRLCQLAAALAVGSALLWPDEQPARALQAQLPPAVRERIRMVADWRADAAHFDAVMHHGDSDQLRAVCEQLVQRTGPIVGVIGLARGVSAIPLERLLIERVVSVNTAAAGGNASLMTIG</sequence>
<evidence type="ECO:0000256" key="20">
    <source>
        <dbReference type="PIRSR" id="PIRSR000197-1"/>
    </source>
</evidence>
<dbReference type="InterPro" id="IPR024090">
    <property type="entry name" value="PRODH_PutA_dom_I"/>
</dbReference>
<dbReference type="Pfam" id="PF18327">
    <property type="entry name" value="PRODH"/>
    <property type="match status" value="1"/>
</dbReference>
<dbReference type="InterPro" id="IPR024082">
    <property type="entry name" value="PRODH_PutA_dom_II"/>
</dbReference>
<dbReference type="FunFam" id="3.40.605.10:FF:000017">
    <property type="entry name" value="Bifunctional protein PutA"/>
    <property type="match status" value="1"/>
</dbReference>
<feature type="domain" description="PutA RHH" evidence="25">
    <location>
        <begin position="11"/>
        <end position="42"/>
    </location>
</feature>
<dbReference type="SUPFAM" id="SSF51730">
    <property type="entry name" value="FAD-linked oxidoreductase"/>
    <property type="match status" value="1"/>
</dbReference>
<keyword evidence="6 19" id="KW-0274">FAD</keyword>
<dbReference type="InterPro" id="IPR010985">
    <property type="entry name" value="Ribbon_hlx_hlx"/>
</dbReference>
<dbReference type="Gene3D" id="1.20.5.460">
    <property type="entry name" value="Single helix bin"/>
    <property type="match status" value="1"/>
</dbReference>
<evidence type="ECO:0000313" key="26">
    <source>
        <dbReference type="EMBL" id="RJG04613.1"/>
    </source>
</evidence>
<evidence type="ECO:0000256" key="11">
    <source>
        <dbReference type="ARBA" id="ARBA00023125"/>
    </source>
</evidence>
<dbReference type="InterPro" id="IPR016161">
    <property type="entry name" value="Ald_DH/histidinol_DH"/>
</dbReference>
<comment type="catalytic activity">
    <reaction evidence="15 19">
        <text>L-proline + a quinone = (S)-1-pyrroline-5-carboxylate + a quinol + H(+)</text>
        <dbReference type="Rhea" id="RHEA:23784"/>
        <dbReference type="ChEBI" id="CHEBI:15378"/>
        <dbReference type="ChEBI" id="CHEBI:17388"/>
        <dbReference type="ChEBI" id="CHEBI:24646"/>
        <dbReference type="ChEBI" id="CHEBI:60039"/>
        <dbReference type="ChEBI" id="CHEBI:132124"/>
        <dbReference type="EC" id="1.5.5.2"/>
    </reaction>
</comment>
<dbReference type="Gene3D" id="1.10.1220.10">
    <property type="entry name" value="Met repressor-like"/>
    <property type="match status" value="1"/>
</dbReference>
<dbReference type="FunFam" id="1.20.5.460:FF:000001">
    <property type="entry name" value="Bifunctional protein PutA"/>
    <property type="match status" value="1"/>
</dbReference>
<dbReference type="RefSeq" id="WP_119788090.1">
    <property type="nucleotide sequence ID" value="NZ_QYUQ01000002.1"/>
</dbReference>
<evidence type="ECO:0000256" key="5">
    <source>
        <dbReference type="ARBA" id="ARBA00022630"/>
    </source>
</evidence>
<dbReference type="SUPFAM" id="SSF81935">
    <property type="entry name" value="N-terminal domain of bifunctional PutA protein"/>
    <property type="match status" value="1"/>
</dbReference>
<dbReference type="Gene3D" id="3.40.605.10">
    <property type="entry name" value="Aldehyde Dehydrogenase, Chain A, domain 1"/>
    <property type="match status" value="1"/>
</dbReference>
<evidence type="ECO:0000256" key="19">
    <source>
        <dbReference type="PIRNR" id="PIRNR000197"/>
    </source>
</evidence>
<feature type="domain" description="Aldehyde dehydrogenase" evidence="21">
    <location>
        <begin position="660"/>
        <end position="1104"/>
    </location>
</feature>
<protein>
    <recommendedName>
        <fullName evidence="19">Bifunctional protein PutA</fullName>
    </recommendedName>
    <domain>
        <recommendedName>
            <fullName evidence="19">Proline dehydrogenase</fullName>
            <ecNumber evidence="19">1.5.5.2</ecNumber>
        </recommendedName>
        <alternativeName>
            <fullName evidence="19">Proline oxidase</fullName>
        </alternativeName>
    </domain>
    <domain>
        <recommendedName>
            <fullName evidence="19">Delta-1-pyrroline-5-carboxylate dehydrogenase</fullName>
            <shortName evidence="19">P5C dehydrogenase</shortName>
            <ecNumber evidence="19">1.2.1.88</ecNumber>
        </recommendedName>
        <alternativeName>
            <fullName evidence="19">L-glutamate gamma-semialdehyde dehydrogenase</fullName>
        </alternativeName>
    </domain>
</protein>
<dbReference type="CDD" id="cd07125">
    <property type="entry name" value="ALDH_PutA-P5CDH"/>
    <property type="match status" value="1"/>
</dbReference>
<dbReference type="PIRSF" id="PIRSF000197">
    <property type="entry name" value="Bifunct_PutA"/>
    <property type="match status" value="1"/>
</dbReference>
<dbReference type="InterPro" id="IPR015590">
    <property type="entry name" value="Aldehyde_DH_dom"/>
</dbReference>
<keyword evidence="9 19" id="KW-0520">NAD</keyword>
<dbReference type="FunFam" id="1.20.5.550:FF:000001">
    <property type="entry name" value="Bifunctional protein PutA"/>
    <property type="match status" value="1"/>
</dbReference>
<evidence type="ECO:0000256" key="16">
    <source>
        <dbReference type="ARBA" id="ARBA00053944"/>
    </source>
</evidence>
<dbReference type="InterPro" id="IPR024089">
    <property type="entry name" value="PRODH_PutA_dom_I/II"/>
</dbReference>
<dbReference type="FunFam" id="3.20.20.220:FF:000004">
    <property type="entry name" value="Bifunctional protein PutA"/>
    <property type="match status" value="1"/>
</dbReference>
<feature type="domain" description="Proline dehydrogenase PutA" evidence="23">
    <location>
        <begin position="149"/>
        <end position="260"/>
    </location>
</feature>
<feature type="domain" description="Proline utilization A proline dehydrogenase N-terminal" evidence="24">
    <location>
        <begin position="90"/>
        <end position="137"/>
    </location>
</feature>
<comment type="similarity">
    <text evidence="17 19">In the N-terminal section; belongs to the proline dehydrogenase family.</text>
</comment>
<keyword evidence="11 19" id="KW-0238">DNA-binding</keyword>
<comment type="pathway">
    <text evidence="3 19">Amino-acid degradation; L-proline degradation into L-glutamate; L-glutamate from L-proline: step 2/2.</text>
</comment>
<dbReference type="Gene3D" id="1.20.5.550">
    <property type="entry name" value="Single Helix bin"/>
    <property type="match status" value="1"/>
</dbReference>
<evidence type="ECO:0000256" key="15">
    <source>
        <dbReference type="ARBA" id="ARBA00048779"/>
    </source>
</evidence>
<dbReference type="EMBL" id="QYUQ01000002">
    <property type="protein sequence ID" value="RJG04613.1"/>
    <property type="molecule type" value="Genomic_DNA"/>
</dbReference>
<proteinExistence type="inferred from homology"/>
<dbReference type="Pfam" id="PF01619">
    <property type="entry name" value="Pro_dh"/>
    <property type="match status" value="1"/>
</dbReference>
<dbReference type="Pfam" id="PF21775">
    <property type="entry name" value="PutA_1st"/>
    <property type="match status" value="1"/>
</dbReference>
<dbReference type="GO" id="GO:1901363">
    <property type="term" value="F:heterocyclic compound binding"/>
    <property type="evidence" value="ECO:0007669"/>
    <property type="project" value="UniProtKB-ARBA"/>
</dbReference>
<evidence type="ECO:0000256" key="7">
    <source>
        <dbReference type="ARBA" id="ARBA00023002"/>
    </source>
</evidence>
<keyword evidence="27" id="KW-1185">Reference proteome</keyword>
<evidence type="ECO:0000256" key="6">
    <source>
        <dbReference type="ARBA" id="ARBA00022827"/>
    </source>
</evidence>
<feature type="active site" evidence="20">
    <location>
        <position position="918"/>
    </location>
</feature>
<evidence type="ECO:0000259" key="24">
    <source>
        <dbReference type="Pfam" id="PF18327"/>
    </source>
</evidence>
<evidence type="ECO:0000259" key="23">
    <source>
        <dbReference type="Pfam" id="PF14850"/>
    </source>
</evidence>
<reference evidence="27" key="1">
    <citation type="submission" date="2018-09" db="EMBL/GenBank/DDBJ databases">
        <authorList>
            <person name="Zhu H."/>
        </authorList>
    </citation>
    <scope>NUCLEOTIDE SEQUENCE [LARGE SCALE GENOMIC DNA]</scope>
    <source>
        <strain evidence="27">K1S02-23</strain>
    </source>
</reference>
<dbReference type="InterPro" id="IPR041349">
    <property type="entry name" value="PRODH"/>
</dbReference>
<dbReference type="PANTHER" id="PTHR42862:SF1">
    <property type="entry name" value="DELTA-1-PYRROLINE-5-CARBOXYLATE DEHYDROGENASE 2, ISOFORM A-RELATED"/>
    <property type="match status" value="1"/>
</dbReference>
<dbReference type="EC" id="1.5.5.2" evidence="19"/>
<feature type="domain" description="Proline dehydrogenase" evidence="22">
    <location>
        <begin position="270"/>
        <end position="570"/>
    </location>
</feature>
<evidence type="ECO:0000256" key="9">
    <source>
        <dbReference type="ARBA" id="ARBA00023027"/>
    </source>
</evidence>
<evidence type="ECO:0000256" key="10">
    <source>
        <dbReference type="ARBA" id="ARBA00023062"/>
    </source>
</evidence>
<dbReference type="InterPro" id="IPR016162">
    <property type="entry name" value="Ald_DH_N"/>
</dbReference>
<comment type="pathway">
    <text evidence="2 19">Amino-acid degradation; L-proline degradation into L-glutamate; L-glutamate from L-proline: step 1/2.</text>
</comment>
<evidence type="ECO:0000256" key="4">
    <source>
        <dbReference type="ARBA" id="ARBA00022491"/>
    </source>
</evidence>
<evidence type="ECO:0000313" key="27">
    <source>
        <dbReference type="Proteomes" id="UP000266327"/>
    </source>
</evidence>
<evidence type="ECO:0000256" key="2">
    <source>
        <dbReference type="ARBA" id="ARBA00004739"/>
    </source>
</evidence>
<dbReference type="GO" id="GO:0043168">
    <property type="term" value="F:anion binding"/>
    <property type="evidence" value="ECO:0007669"/>
    <property type="project" value="UniProtKB-ARBA"/>
</dbReference>
<comment type="function">
    <text evidence="16">Oxidizes proline to glutamate for use as a carbon and nitrogen source and also function as a transcriptional repressor of the put operon.</text>
</comment>
<dbReference type="SUPFAM" id="SSF53720">
    <property type="entry name" value="ALDH-like"/>
    <property type="match status" value="1"/>
</dbReference>
<evidence type="ECO:0000256" key="1">
    <source>
        <dbReference type="ARBA" id="ARBA00001974"/>
    </source>
</evidence>
<dbReference type="InterPro" id="IPR029041">
    <property type="entry name" value="FAD-linked_oxidoreductase-like"/>
</dbReference>
<dbReference type="InterPro" id="IPR048798">
    <property type="entry name" value="PutA_RHH"/>
</dbReference>
<dbReference type="InterPro" id="IPR050485">
    <property type="entry name" value="Proline_metab_enzyme"/>
</dbReference>